<sequence length="81" mass="8937">MSELIAVFSSALNAGHPTEGWTILEPIAERCLQTLSKLDNDQLCKIGKIVQLEGTHGAILEIQKMVRNAETRSLNVSLFDE</sequence>
<name>A0A015JTG4_RHIIW</name>
<proteinExistence type="predicted"/>
<comment type="caution">
    <text evidence="1">The sequence shown here is derived from an EMBL/GenBank/DDBJ whole genome shotgun (WGS) entry which is preliminary data.</text>
</comment>
<gene>
    <name evidence="1" type="ORF">RirG_198850</name>
</gene>
<dbReference type="OrthoDB" id="10401913at2759"/>
<evidence type="ECO:0000313" key="2">
    <source>
        <dbReference type="Proteomes" id="UP000022910"/>
    </source>
</evidence>
<accession>A0A015JTG4</accession>
<organism evidence="1 2">
    <name type="scientific">Rhizophagus irregularis (strain DAOM 197198w)</name>
    <name type="common">Glomus intraradices</name>
    <dbReference type="NCBI Taxonomy" id="1432141"/>
    <lineage>
        <taxon>Eukaryota</taxon>
        <taxon>Fungi</taxon>
        <taxon>Fungi incertae sedis</taxon>
        <taxon>Mucoromycota</taxon>
        <taxon>Glomeromycotina</taxon>
        <taxon>Glomeromycetes</taxon>
        <taxon>Glomerales</taxon>
        <taxon>Glomeraceae</taxon>
        <taxon>Rhizophagus</taxon>
    </lineage>
</organism>
<dbReference type="HOGENOM" id="CLU_2575153_0_0_1"/>
<reference evidence="1 2" key="1">
    <citation type="submission" date="2014-02" db="EMBL/GenBank/DDBJ databases">
        <title>Single nucleus genome sequencing reveals high similarity among nuclei of an endomycorrhizal fungus.</title>
        <authorList>
            <person name="Lin K."/>
            <person name="Geurts R."/>
            <person name="Zhang Z."/>
            <person name="Limpens E."/>
            <person name="Saunders D.G."/>
            <person name="Mu D."/>
            <person name="Pang E."/>
            <person name="Cao H."/>
            <person name="Cha H."/>
            <person name="Lin T."/>
            <person name="Zhou Q."/>
            <person name="Shang Y."/>
            <person name="Li Y."/>
            <person name="Ivanov S."/>
            <person name="Sharma T."/>
            <person name="Velzen R.V."/>
            <person name="Ruijter N.D."/>
            <person name="Aanen D.K."/>
            <person name="Win J."/>
            <person name="Kamoun S."/>
            <person name="Bisseling T."/>
            <person name="Huang S."/>
        </authorList>
    </citation>
    <scope>NUCLEOTIDE SEQUENCE [LARGE SCALE GENOMIC DNA]</scope>
    <source>
        <strain evidence="2">DAOM197198w</strain>
    </source>
</reference>
<protein>
    <submittedName>
        <fullName evidence="1">Uncharacterized protein</fullName>
    </submittedName>
</protein>
<dbReference type="EMBL" id="JEMT01026912">
    <property type="protein sequence ID" value="EXX58349.1"/>
    <property type="molecule type" value="Genomic_DNA"/>
</dbReference>
<dbReference type="AlphaFoldDB" id="A0A015JTG4"/>
<keyword evidence="2" id="KW-1185">Reference proteome</keyword>
<dbReference type="Proteomes" id="UP000022910">
    <property type="component" value="Unassembled WGS sequence"/>
</dbReference>
<evidence type="ECO:0000313" key="1">
    <source>
        <dbReference type="EMBL" id="EXX58349.1"/>
    </source>
</evidence>